<dbReference type="FunCoup" id="W2SBF1">
    <property type="interactions" value="28"/>
</dbReference>
<dbReference type="eggNOG" id="ENOG502QRU0">
    <property type="taxonomic scope" value="Eukaryota"/>
</dbReference>
<sequence>MTLESRLAGKPKILFFTDATAILFIFSDLQKCHTAVWLHGDQCADSHSTNDFITDGYGMGYDKRRVLMDLILEEKETFRDGFQKMVDSWHMPFPRVLQILSENIKLDPGFKDFVIWARENKVPVIVLSSGMYPVIETLLKLLLGDDLAADLEIISNETRLLSPKNSLDETDGWTIKYHDDSGFGHDKSLTLRQYAKAIQQLPEPDRPSMLYAGDGVSDLSAARESDLLFAKEGQDLVTYCEREGIPFTTFKDWTDILSETKEIFSGQKSVKKVAEEGLTRVRTNSIELQRTQKPRRASSFDQAAADQELRRLRGGVAVEDAIRE</sequence>
<evidence type="ECO:0008006" key="4">
    <source>
        <dbReference type="Google" id="ProtNLM"/>
    </source>
</evidence>
<evidence type="ECO:0000256" key="1">
    <source>
        <dbReference type="ARBA" id="ARBA00022801"/>
    </source>
</evidence>
<name>W2SBF1_CYPE1</name>
<dbReference type="InterPro" id="IPR023214">
    <property type="entry name" value="HAD_sf"/>
</dbReference>
<dbReference type="InterPro" id="IPR006384">
    <property type="entry name" value="HAD_hydro_PyrdxlP_Pase-like"/>
</dbReference>
<evidence type="ECO:0000313" key="2">
    <source>
        <dbReference type="EMBL" id="ETN45249.1"/>
    </source>
</evidence>
<reference evidence="2 3" key="1">
    <citation type="submission" date="2013-03" db="EMBL/GenBank/DDBJ databases">
        <title>The Genome Sequence of Phialophora europaea CBS 101466.</title>
        <authorList>
            <consortium name="The Broad Institute Genomics Platform"/>
            <person name="Cuomo C."/>
            <person name="de Hoog S."/>
            <person name="Gorbushina A."/>
            <person name="Walker B."/>
            <person name="Young S.K."/>
            <person name="Zeng Q."/>
            <person name="Gargeya S."/>
            <person name="Fitzgerald M."/>
            <person name="Haas B."/>
            <person name="Abouelleil A."/>
            <person name="Allen A.W."/>
            <person name="Alvarado L."/>
            <person name="Arachchi H.M."/>
            <person name="Berlin A.M."/>
            <person name="Chapman S.B."/>
            <person name="Gainer-Dewar J."/>
            <person name="Goldberg J."/>
            <person name="Griggs A."/>
            <person name="Gujja S."/>
            <person name="Hansen M."/>
            <person name="Howarth C."/>
            <person name="Imamovic A."/>
            <person name="Ireland A."/>
            <person name="Larimer J."/>
            <person name="McCowan C."/>
            <person name="Murphy C."/>
            <person name="Pearson M."/>
            <person name="Poon T.W."/>
            <person name="Priest M."/>
            <person name="Roberts A."/>
            <person name="Saif S."/>
            <person name="Shea T."/>
            <person name="Sisk P."/>
            <person name="Sykes S."/>
            <person name="Wortman J."/>
            <person name="Nusbaum C."/>
            <person name="Birren B."/>
        </authorList>
    </citation>
    <scope>NUCLEOTIDE SEQUENCE [LARGE SCALE GENOMIC DNA]</scope>
    <source>
        <strain evidence="2 3">CBS 101466</strain>
    </source>
</reference>
<dbReference type="NCBIfam" id="TIGR01488">
    <property type="entry name" value="HAD-SF-IB"/>
    <property type="match status" value="1"/>
</dbReference>
<gene>
    <name evidence="2" type="ORF">HMPREF1541_10126</name>
</gene>
<dbReference type="NCBIfam" id="TIGR01489">
    <property type="entry name" value="DKMTPPase-SF"/>
    <property type="match status" value="1"/>
</dbReference>
<dbReference type="InterPro" id="IPR036412">
    <property type="entry name" value="HAD-like_sf"/>
</dbReference>
<dbReference type="InterPro" id="IPR050849">
    <property type="entry name" value="HAD-like_hydrolase_phosphatase"/>
</dbReference>
<dbReference type="PANTHER" id="PTHR28181">
    <property type="entry name" value="UPF0655 PROTEIN YCR015C"/>
    <property type="match status" value="1"/>
</dbReference>
<dbReference type="PANTHER" id="PTHR28181:SF2">
    <property type="entry name" value="PHOSPHORIC MONOESTER HYDROLASE"/>
    <property type="match status" value="1"/>
</dbReference>
<dbReference type="GeneID" id="19977465"/>
<dbReference type="OrthoDB" id="10014216at2759"/>
<dbReference type="RefSeq" id="XP_008713019.1">
    <property type="nucleotide sequence ID" value="XM_008714797.1"/>
</dbReference>
<keyword evidence="3" id="KW-1185">Reference proteome</keyword>
<dbReference type="InParanoid" id="W2SBF1"/>
<dbReference type="Gene3D" id="3.90.1470.20">
    <property type="match status" value="1"/>
</dbReference>
<keyword evidence="1" id="KW-0378">Hydrolase</keyword>
<organism evidence="2 3">
    <name type="scientific">Cyphellophora europaea (strain CBS 101466)</name>
    <name type="common">Phialophora europaea</name>
    <dbReference type="NCBI Taxonomy" id="1220924"/>
    <lineage>
        <taxon>Eukaryota</taxon>
        <taxon>Fungi</taxon>
        <taxon>Dikarya</taxon>
        <taxon>Ascomycota</taxon>
        <taxon>Pezizomycotina</taxon>
        <taxon>Eurotiomycetes</taxon>
        <taxon>Chaetothyriomycetidae</taxon>
        <taxon>Chaetothyriales</taxon>
        <taxon>Cyphellophoraceae</taxon>
        <taxon>Cyphellophora</taxon>
    </lineage>
</organism>
<dbReference type="Proteomes" id="UP000030752">
    <property type="component" value="Unassembled WGS sequence"/>
</dbReference>
<dbReference type="HOGENOM" id="CLU_058495_1_0_1"/>
<proteinExistence type="predicted"/>
<protein>
    <recommendedName>
        <fullName evidence="4">2,3-diketo-5-methylthio-1-phosphopentane phosphatase</fullName>
    </recommendedName>
</protein>
<dbReference type="GO" id="GO:0016791">
    <property type="term" value="F:phosphatase activity"/>
    <property type="evidence" value="ECO:0007669"/>
    <property type="project" value="InterPro"/>
</dbReference>
<dbReference type="SUPFAM" id="SSF56784">
    <property type="entry name" value="HAD-like"/>
    <property type="match status" value="1"/>
</dbReference>
<accession>W2SBF1</accession>
<dbReference type="Pfam" id="PF12710">
    <property type="entry name" value="HAD"/>
    <property type="match status" value="1"/>
</dbReference>
<dbReference type="VEuPathDB" id="FungiDB:HMPREF1541_10126"/>
<dbReference type="Gene3D" id="3.40.50.1000">
    <property type="entry name" value="HAD superfamily/HAD-like"/>
    <property type="match status" value="1"/>
</dbReference>
<dbReference type="EMBL" id="KB822713">
    <property type="protein sequence ID" value="ETN45249.1"/>
    <property type="molecule type" value="Genomic_DNA"/>
</dbReference>
<evidence type="ECO:0000313" key="3">
    <source>
        <dbReference type="Proteomes" id="UP000030752"/>
    </source>
</evidence>
<dbReference type="AlphaFoldDB" id="W2SBF1"/>